<protein>
    <recommendedName>
        <fullName evidence="12">Protein disulfide-isomerase</fullName>
        <ecNumber evidence="5">5.3.4.1</ecNumber>
    </recommendedName>
</protein>
<comment type="caution">
    <text evidence="17">The sequence shown here is derived from an EMBL/GenBank/DDBJ whole genome shotgun (WGS) entry which is preliminary data.</text>
</comment>
<evidence type="ECO:0000256" key="5">
    <source>
        <dbReference type="ARBA" id="ARBA00012723"/>
    </source>
</evidence>
<gene>
    <name evidence="17" type="ORF">CcCBS67573_g09935</name>
</gene>
<dbReference type="PANTHER" id="PTHR18929:SF132">
    <property type="entry name" value="PROTEIN DISULFIDE-ISOMERASE A3"/>
    <property type="match status" value="1"/>
</dbReference>
<dbReference type="GO" id="GO:0006457">
    <property type="term" value="P:protein folding"/>
    <property type="evidence" value="ECO:0007669"/>
    <property type="project" value="TreeGrafter"/>
</dbReference>
<dbReference type="GO" id="GO:0005788">
    <property type="term" value="C:endoplasmic reticulum lumen"/>
    <property type="evidence" value="ECO:0007669"/>
    <property type="project" value="UniProtKB-SubCell"/>
</dbReference>
<evidence type="ECO:0000313" key="18">
    <source>
        <dbReference type="Proteomes" id="UP000320333"/>
    </source>
</evidence>
<evidence type="ECO:0000256" key="11">
    <source>
        <dbReference type="ARBA" id="ARBA00023284"/>
    </source>
</evidence>
<evidence type="ECO:0000313" key="17">
    <source>
        <dbReference type="EMBL" id="TPX52122.1"/>
    </source>
</evidence>
<dbReference type="PRINTS" id="PR00421">
    <property type="entry name" value="THIOREDOXIN"/>
</dbReference>
<dbReference type="Pfam" id="PF13848">
    <property type="entry name" value="Thioredoxin_6"/>
    <property type="match status" value="1"/>
</dbReference>
<feature type="disulfide bond" description="Redox-active" evidence="13">
    <location>
        <begin position="108"/>
        <end position="111"/>
    </location>
</feature>
<keyword evidence="18" id="KW-1185">Reference proteome</keyword>
<feature type="chain" id="PRO_5021202817" description="Protein disulfide-isomerase" evidence="15">
    <location>
        <begin position="18"/>
        <end position="545"/>
    </location>
</feature>
<evidence type="ECO:0000256" key="8">
    <source>
        <dbReference type="ARBA" id="ARBA00022824"/>
    </source>
</evidence>
<dbReference type="AlphaFoldDB" id="A0A507DKE2"/>
<evidence type="ECO:0000256" key="13">
    <source>
        <dbReference type="PIRSR" id="PIRSR605792-51"/>
    </source>
</evidence>
<dbReference type="Proteomes" id="UP000320333">
    <property type="component" value="Unassembled WGS sequence"/>
</dbReference>
<dbReference type="InterPro" id="IPR005792">
    <property type="entry name" value="Prot_disulphide_isomerase"/>
</dbReference>
<feature type="region of interest" description="Disordered" evidence="14">
    <location>
        <begin position="518"/>
        <end position="545"/>
    </location>
</feature>
<dbReference type="CDD" id="cd02982">
    <property type="entry name" value="PDI_b'_family"/>
    <property type="match status" value="1"/>
</dbReference>
<comment type="subcellular location">
    <subcellularLocation>
        <location evidence="3">Endoplasmic reticulum lumen</location>
    </subcellularLocation>
</comment>
<dbReference type="STRING" id="246404.A0A507DKE2"/>
<feature type="compositionally biased region" description="Acidic residues" evidence="14">
    <location>
        <begin position="534"/>
        <end position="545"/>
    </location>
</feature>
<name>A0A507DKE2_9FUNG</name>
<dbReference type="CDD" id="cd02981">
    <property type="entry name" value="PDI_b_family"/>
    <property type="match status" value="1"/>
</dbReference>
<feature type="disulfide bond" description="Redox-active" evidence="13">
    <location>
        <begin position="437"/>
        <end position="440"/>
    </location>
</feature>
<sequence length="545" mass="59881">MQFKAIVSLLFAASVFAHEGHDHDHEDDAATAPSDVVTLTDKTFSKWVKGEALSLVEFYAREYFPSPLLRTATSSPRPTLSNERVPSNARMDLDRARNGMQGLADTWCGHCKALAPEYEIAATELKADNIKIAKVDCTVEKDTCSEVGVSGYPTLKVFRNGVAADYKGERKAPSIVSTMKKQALPALSVVAGSEIEDFKGKDKVVVVGYFADATSKKFKAFEAVANQLRDDYVFGYTTDKVEGVKTPAVTLFKKFDEGENKFAGKFAEDELSAFIKTNSVPLIDEIGPENYQKYVQAGVPLGFLFVESDEQRAQFTEELTPVAKSAKGKVAFVFIDATKFGSHAKNLNLKEGQWPAFAINVPEKGLKFPFKGKKITAKALQPFVDEFASGEMKPDLKSEDIPASNDAPVKVVVGKNFNDIVLDTKKDVFLEVYAPWCGHCKKLAPIWDELAELLAKKDSEYVTIAKMDGTENDFPADVNVQVQGFPTLKLWKAKTNEIVDYDGGDRTLEPLLAWLKKNGSNGSKISASASSASPDDEDEEEHDEL</sequence>
<accession>A0A507DKE2</accession>
<dbReference type="CDD" id="cd02995">
    <property type="entry name" value="PDI_a_PDI_a'_C"/>
    <property type="match status" value="1"/>
</dbReference>
<reference evidence="17 18" key="1">
    <citation type="journal article" date="2019" name="Sci. Rep.">
        <title>Comparative genomics of chytrid fungi reveal insights into the obligate biotrophic and pathogenic lifestyle of Synchytrium endobioticum.</title>
        <authorList>
            <person name="van de Vossenberg B.T.L.H."/>
            <person name="Warris S."/>
            <person name="Nguyen H.D.T."/>
            <person name="van Gent-Pelzer M.P.E."/>
            <person name="Joly D.L."/>
            <person name="van de Geest H.C."/>
            <person name="Bonants P.J.M."/>
            <person name="Smith D.S."/>
            <person name="Levesque C.A."/>
            <person name="van der Lee T.A.J."/>
        </authorList>
    </citation>
    <scope>NUCLEOTIDE SEQUENCE [LARGE SCALE GENOMIC DNA]</scope>
    <source>
        <strain evidence="17 18">CBS 675.73</strain>
    </source>
</reference>
<dbReference type="FunFam" id="3.40.30.10:FF:000185">
    <property type="entry name" value="Protein disulfide-isomerase"/>
    <property type="match status" value="1"/>
</dbReference>
<evidence type="ECO:0000256" key="15">
    <source>
        <dbReference type="SAM" id="SignalP"/>
    </source>
</evidence>
<organism evidence="17 18">
    <name type="scientific">Chytriomyces confervae</name>
    <dbReference type="NCBI Taxonomy" id="246404"/>
    <lineage>
        <taxon>Eukaryota</taxon>
        <taxon>Fungi</taxon>
        <taxon>Fungi incertae sedis</taxon>
        <taxon>Chytridiomycota</taxon>
        <taxon>Chytridiomycota incertae sedis</taxon>
        <taxon>Chytridiomycetes</taxon>
        <taxon>Chytridiales</taxon>
        <taxon>Chytriomycetaceae</taxon>
        <taxon>Chytriomyces</taxon>
    </lineage>
</organism>
<feature type="domain" description="Thioredoxin" evidence="16">
    <location>
        <begin position="387"/>
        <end position="520"/>
    </location>
</feature>
<comment type="catalytic activity">
    <reaction evidence="1">
        <text>Catalyzes the rearrangement of -S-S- bonds in proteins.</text>
        <dbReference type="EC" id="5.3.4.1"/>
    </reaction>
</comment>
<dbReference type="OrthoDB" id="427280at2759"/>
<feature type="domain" description="Thioredoxin" evidence="16">
    <location>
        <begin position="69"/>
        <end position="184"/>
    </location>
</feature>
<evidence type="ECO:0000256" key="6">
    <source>
        <dbReference type="ARBA" id="ARBA00022729"/>
    </source>
</evidence>
<dbReference type="PROSITE" id="PS00194">
    <property type="entry name" value="THIOREDOXIN_1"/>
    <property type="match status" value="1"/>
</dbReference>
<proteinExistence type="inferred from homology"/>
<dbReference type="InterPro" id="IPR036249">
    <property type="entry name" value="Thioredoxin-like_sf"/>
</dbReference>
<dbReference type="FunFam" id="3.40.30.10:FF:000139">
    <property type="entry name" value="Protein disulfide-isomerase"/>
    <property type="match status" value="1"/>
</dbReference>
<dbReference type="NCBIfam" id="TIGR01130">
    <property type="entry name" value="ER_PDI_fam"/>
    <property type="match status" value="1"/>
</dbReference>
<keyword evidence="11 13" id="KW-0676">Redox-active center</keyword>
<dbReference type="GO" id="GO:0034976">
    <property type="term" value="P:response to endoplasmic reticulum stress"/>
    <property type="evidence" value="ECO:0007669"/>
    <property type="project" value="TreeGrafter"/>
</dbReference>
<dbReference type="CDD" id="cd02961">
    <property type="entry name" value="PDI_a_family"/>
    <property type="match status" value="1"/>
</dbReference>
<evidence type="ECO:0000256" key="9">
    <source>
        <dbReference type="ARBA" id="ARBA00023157"/>
    </source>
</evidence>
<dbReference type="InterPro" id="IPR017937">
    <property type="entry name" value="Thioredoxin_CS"/>
</dbReference>
<keyword evidence="10" id="KW-0413">Isomerase</keyword>
<evidence type="ECO:0000259" key="16">
    <source>
        <dbReference type="PROSITE" id="PS51352"/>
    </source>
</evidence>
<dbReference type="EMBL" id="QEAP01001073">
    <property type="protein sequence ID" value="TPX52122.1"/>
    <property type="molecule type" value="Genomic_DNA"/>
</dbReference>
<evidence type="ECO:0000256" key="2">
    <source>
        <dbReference type="ARBA" id="ARBA00002692"/>
    </source>
</evidence>
<dbReference type="Gene3D" id="3.40.30.10">
    <property type="entry name" value="Glutaredoxin"/>
    <property type="match status" value="4"/>
</dbReference>
<evidence type="ECO:0000256" key="4">
    <source>
        <dbReference type="ARBA" id="ARBA00006347"/>
    </source>
</evidence>
<dbReference type="PROSITE" id="PS51352">
    <property type="entry name" value="THIOREDOXIN_2"/>
    <property type="match status" value="2"/>
</dbReference>
<evidence type="ECO:0000256" key="3">
    <source>
        <dbReference type="ARBA" id="ARBA00004319"/>
    </source>
</evidence>
<dbReference type="InterPro" id="IPR013766">
    <property type="entry name" value="Thioredoxin_domain"/>
</dbReference>
<keyword evidence="8" id="KW-0256">Endoplasmic reticulum</keyword>
<dbReference type="Pfam" id="PF00085">
    <property type="entry name" value="Thioredoxin"/>
    <property type="match status" value="2"/>
</dbReference>
<evidence type="ECO:0000256" key="7">
    <source>
        <dbReference type="ARBA" id="ARBA00022737"/>
    </source>
</evidence>
<dbReference type="GO" id="GO:0003756">
    <property type="term" value="F:protein disulfide isomerase activity"/>
    <property type="evidence" value="ECO:0007669"/>
    <property type="project" value="UniProtKB-EC"/>
</dbReference>
<keyword evidence="9 13" id="KW-1015">Disulfide bond</keyword>
<keyword evidence="7" id="KW-0677">Repeat</keyword>
<evidence type="ECO:0000256" key="1">
    <source>
        <dbReference type="ARBA" id="ARBA00001182"/>
    </source>
</evidence>
<dbReference type="SUPFAM" id="SSF52833">
    <property type="entry name" value="Thioredoxin-like"/>
    <property type="match status" value="4"/>
</dbReference>
<comment type="similarity">
    <text evidence="4">Belongs to the protein disulfide isomerase family.</text>
</comment>
<dbReference type="EC" id="5.3.4.1" evidence="5"/>
<evidence type="ECO:0000256" key="10">
    <source>
        <dbReference type="ARBA" id="ARBA00023235"/>
    </source>
</evidence>
<dbReference type="PANTHER" id="PTHR18929">
    <property type="entry name" value="PROTEIN DISULFIDE ISOMERASE"/>
    <property type="match status" value="1"/>
</dbReference>
<evidence type="ECO:0000256" key="12">
    <source>
        <dbReference type="ARBA" id="ARBA00039846"/>
    </source>
</evidence>
<evidence type="ECO:0000256" key="14">
    <source>
        <dbReference type="SAM" id="MobiDB-lite"/>
    </source>
</evidence>
<feature type="signal peptide" evidence="15">
    <location>
        <begin position="1"/>
        <end position="17"/>
    </location>
</feature>
<keyword evidence="6 15" id="KW-0732">Signal</keyword>
<comment type="function">
    <text evidence="2">Participates in the folding of proteins containing disulfide bonds, may be involved in glycosylation, prolyl hydroxylation and triglyceride transfer.</text>
</comment>